<reference evidence="2" key="1">
    <citation type="journal article" date="2022" name="Mol. Ecol. Resour.">
        <title>The genomes of chicory, endive, great burdock and yacon provide insights into Asteraceae palaeo-polyploidization history and plant inulin production.</title>
        <authorList>
            <person name="Fan W."/>
            <person name="Wang S."/>
            <person name="Wang H."/>
            <person name="Wang A."/>
            <person name="Jiang F."/>
            <person name="Liu H."/>
            <person name="Zhao H."/>
            <person name="Xu D."/>
            <person name="Zhang Y."/>
        </authorList>
    </citation>
    <scope>NUCLEOTIDE SEQUENCE [LARGE SCALE GENOMIC DNA]</scope>
    <source>
        <strain evidence="2">cv. Niubang</strain>
    </source>
</reference>
<evidence type="ECO:0000313" key="1">
    <source>
        <dbReference type="EMBL" id="KAI3729998.1"/>
    </source>
</evidence>
<proteinExistence type="predicted"/>
<dbReference type="Proteomes" id="UP001055879">
    <property type="component" value="Linkage Group LG05"/>
</dbReference>
<evidence type="ECO:0000313" key="2">
    <source>
        <dbReference type="Proteomes" id="UP001055879"/>
    </source>
</evidence>
<protein>
    <submittedName>
        <fullName evidence="1">Uncharacterized protein</fullName>
    </submittedName>
</protein>
<keyword evidence="2" id="KW-1185">Reference proteome</keyword>
<sequence length="109" mass="12386">MVVVANHPVKGEKPLYRIRSMSWVNDVVKSEISCIGMNKVSSSVVTGDVDIAIVVSDETTDKWWEMSKSSRKTFLKKFKKENVIVNDDYGLYALIIKLLHVAVMLFVKH</sequence>
<organism evidence="1 2">
    <name type="scientific">Arctium lappa</name>
    <name type="common">Greater burdock</name>
    <name type="synonym">Lappa major</name>
    <dbReference type="NCBI Taxonomy" id="4217"/>
    <lineage>
        <taxon>Eukaryota</taxon>
        <taxon>Viridiplantae</taxon>
        <taxon>Streptophyta</taxon>
        <taxon>Embryophyta</taxon>
        <taxon>Tracheophyta</taxon>
        <taxon>Spermatophyta</taxon>
        <taxon>Magnoliopsida</taxon>
        <taxon>eudicotyledons</taxon>
        <taxon>Gunneridae</taxon>
        <taxon>Pentapetalae</taxon>
        <taxon>asterids</taxon>
        <taxon>campanulids</taxon>
        <taxon>Asterales</taxon>
        <taxon>Asteraceae</taxon>
        <taxon>Carduoideae</taxon>
        <taxon>Cardueae</taxon>
        <taxon>Arctiinae</taxon>
        <taxon>Arctium</taxon>
    </lineage>
</organism>
<comment type="caution">
    <text evidence="1">The sequence shown here is derived from an EMBL/GenBank/DDBJ whole genome shotgun (WGS) entry which is preliminary data.</text>
</comment>
<name>A0ACB9C6W7_ARCLA</name>
<reference evidence="1 2" key="2">
    <citation type="journal article" date="2022" name="Mol. Ecol. Resour.">
        <title>The genomes of chicory, endive, great burdock and yacon provide insights into Asteraceae paleo-polyploidization history and plant inulin production.</title>
        <authorList>
            <person name="Fan W."/>
            <person name="Wang S."/>
            <person name="Wang H."/>
            <person name="Wang A."/>
            <person name="Jiang F."/>
            <person name="Liu H."/>
            <person name="Zhao H."/>
            <person name="Xu D."/>
            <person name="Zhang Y."/>
        </authorList>
    </citation>
    <scope>NUCLEOTIDE SEQUENCE [LARGE SCALE GENOMIC DNA]</scope>
    <source>
        <strain evidence="2">cv. Niubang</strain>
    </source>
</reference>
<accession>A0ACB9C6W7</accession>
<gene>
    <name evidence="1" type="ORF">L6452_18673</name>
</gene>
<dbReference type="EMBL" id="CM042051">
    <property type="protein sequence ID" value="KAI3729998.1"/>
    <property type="molecule type" value="Genomic_DNA"/>
</dbReference>